<dbReference type="PANTHER" id="PTHR43594">
    <property type="entry name" value="QUERCETIN 2,3-DIOXYGENASE"/>
    <property type="match status" value="1"/>
</dbReference>
<dbReference type="InterPro" id="IPR012093">
    <property type="entry name" value="Pirin"/>
</dbReference>
<protein>
    <submittedName>
        <fullName evidence="6">Pirin family protein</fullName>
    </submittedName>
</protein>
<dbReference type="Pfam" id="PF05726">
    <property type="entry name" value="Pirin_C"/>
    <property type="match status" value="1"/>
</dbReference>
<evidence type="ECO:0000256" key="3">
    <source>
        <dbReference type="RuleBase" id="RU003457"/>
    </source>
</evidence>
<dbReference type="CDD" id="cd02909">
    <property type="entry name" value="cupin_pirin_N"/>
    <property type="match status" value="1"/>
</dbReference>
<accession>A0A7T0C0P0</accession>
<comment type="cofactor">
    <cofactor evidence="2">
        <name>Fe cation</name>
        <dbReference type="ChEBI" id="CHEBI:24875"/>
    </cofactor>
    <text evidence="2">Binds 1 Fe cation per subunit.</text>
</comment>
<keyword evidence="2" id="KW-0479">Metal-binding</keyword>
<dbReference type="KEGG" id="nva:G3M78_02765"/>
<dbReference type="PANTHER" id="PTHR43594:SF1">
    <property type="entry name" value="QUERCETIN 2,3-DIOXYGENASE PA2418-RELATED"/>
    <property type="match status" value="1"/>
</dbReference>
<dbReference type="InterPro" id="IPR003829">
    <property type="entry name" value="Pirin_N_dom"/>
</dbReference>
<keyword evidence="2" id="KW-0408">Iron</keyword>
<feature type="domain" description="Pirin N-terminal" evidence="4">
    <location>
        <begin position="35"/>
        <end position="127"/>
    </location>
</feature>
<dbReference type="CDD" id="cd02247">
    <property type="entry name" value="cupin_pirin_C"/>
    <property type="match status" value="1"/>
</dbReference>
<evidence type="ECO:0000256" key="2">
    <source>
        <dbReference type="PIRSR" id="PIRSR006232-1"/>
    </source>
</evidence>
<dbReference type="AlphaFoldDB" id="A0A7T0C0P0"/>
<dbReference type="InterPro" id="IPR053186">
    <property type="entry name" value="QDO-related"/>
</dbReference>
<feature type="binding site" evidence="2">
    <location>
        <position position="63"/>
    </location>
    <ligand>
        <name>Fe cation</name>
        <dbReference type="ChEBI" id="CHEBI:24875"/>
    </ligand>
</feature>
<feature type="binding site" evidence="2">
    <location>
        <position position="61"/>
    </location>
    <ligand>
        <name>Fe cation</name>
        <dbReference type="ChEBI" id="CHEBI:24875"/>
    </ligand>
</feature>
<organism evidence="6 7">
    <name type="scientific">Candidatus Nitrohelix vancouverensis</name>
    <dbReference type="NCBI Taxonomy" id="2705534"/>
    <lineage>
        <taxon>Bacteria</taxon>
        <taxon>Pseudomonadati</taxon>
        <taxon>Nitrospinota/Tectimicrobiota group</taxon>
        <taxon>Nitrospinota</taxon>
        <taxon>Nitrospinia</taxon>
        <taxon>Nitrospinales</taxon>
        <taxon>Nitrospinaceae</taxon>
        <taxon>Candidatus Nitrohelix</taxon>
    </lineage>
</organism>
<dbReference type="InterPro" id="IPR014710">
    <property type="entry name" value="RmlC-like_jellyroll"/>
</dbReference>
<dbReference type="Pfam" id="PF02678">
    <property type="entry name" value="Pirin"/>
    <property type="match status" value="1"/>
</dbReference>
<comment type="similarity">
    <text evidence="1 3">Belongs to the pirin family.</text>
</comment>
<proteinExistence type="inferred from homology"/>
<evidence type="ECO:0000256" key="1">
    <source>
        <dbReference type="ARBA" id="ARBA00008416"/>
    </source>
</evidence>
<feature type="binding site" evidence="2">
    <location>
        <position position="107"/>
    </location>
    <ligand>
        <name>Fe cation</name>
        <dbReference type="ChEBI" id="CHEBI:24875"/>
    </ligand>
</feature>
<evidence type="ECO:0000259" key="5">
    <source>
        <dbReference type="Pfam" id="PF05726"/>
    </source>
</evidence>
<evidence type="ECO:0000313" key="6">
    <source>
        <dbReference type="EMBL" id="QPJ64373.1"/>
    </source>
</evidence>
<dbReference type="Proteomes" id="UP000594464">
    <property type="component" value="Chromosome"/>
</dbReference>
<dbReference type="Gene3D" id="2.60.120.10">
    <property type="entry name" value="Jelly Rolls"/>
    <property type="match status" value="2"/>
</dbReference>
<sequence length="286" mass="31147">MKEILKIKKPPASHWVGDGFPVRSLFAFDDAEFPISPFLLLDYAGPAEFPPSSTAKGVRLHPHRGFETVTLVYRGEVEHKDTVGNQGKIGPGDVQWMTAGSGLLHEEMHSAEFTKNGGTLQMIQLWVNLPAKDKMTAPQYQEILKAQIPSLPLENGAGSLRVIAGSYQDQPGPAKTFTPVNVWEARLQSGASADIEFPQGFTAMLVVLEGSVQVNDAETLEEAGMAAFDSKGERIRLAAKEESMVLLLSGQALNEPVAHYGPFVMNTRAELLKAIEDYEKGRMGLA</sequence>
<evidence type="ECO:0000313" key="7">
    <source>
        <dbReference type="Proteomes" id="UP000594464"/>
    </source>
</evidence>
<dbReference type="PIRSF" id="PIRSF006232">
    <property type="entry name" value="Pirin"/>
    <property type="match status" value="1"/>
</dbReference>
<feature type="domain" description="Pirin C-terminal" evidence="5">
    <location>
        <begin position="183"/>
        <end position="284"/>
    </location>
</feature>
<name>A0A7T0C0P0_9BACT</name>
<reference evidence="7" key="1">
    <citation type="submission" date="2020-02" db="EMBL/GenBank/DDBJ databases">
        <title>Genomic and physiological characterization of two novel Nitrospinaceae genera.</title>
        <authorList>
            <person name="Mueller A.J."/>
            <person name="Jung M.-Y."/>
            <person name="Strachan C.R."/>
            <person name="Herbold C.W."/>
            <person name="Kirkegaard R.H."/>
            <person name="Daims H."/>
        </authorList>
    </citation>
    <scope>NUCLEOTIDE SEQUENCE [LARGE SCALE GENOMIC DNA]</scope>
</reference>
<gene>
    <name evidence="6" type="ORF">G3M78_02765</name>
</gene>
<dbReference type="GO" id="GO:0046872">
    <property type="term" value="F:metal ion binding"/>
    <property type="evidence" value="ECO:0007669"/>
    <property type="project" value="UniProtKB-KW"/>
</dbReference>
<dbReference type="InterPro" id="IPR011051">
    <property type="entry name" value="RmlC_Cupin_sf"/>
</dbReference>
<feature type="binding site" evidence="2">
    <location>
        <position position="105"/>
    </location>
    <ligand>
        <name>Fe cation</name>
        <dbReference type="ChEBI" id="CHEBI:24875"/>
    </ligand>
</feature>
<dbReference type="SUPFAM" id="SSF51182">
    <property type="entry name" value="RmlC-like cupins"/>
    <property type="match status" value="1"/>
</dbReference>
<dbReference type="EMBL" id="CP048620">
    <property type="protein sequence ID" value="QPJ64373.1"/>
    <property type="molecule type" value="Genomic_DNA"/>
</dbReference>
<dbReference type="InterPro" id="IPR008778">
    <property type="entry name" value="Pirin_C_dom"/>
</dbReference>
<evidence type="ECO:0000259" key="4">
    <source>
        <dbReference type="Pfam" id="PF02678"/>
    </source>
</evidence>